<feature type="site" description="Transition state stabilizer" evidence="17">
    <location>
        <position position="391"/>
    </location>
</feature>
<dbReference type="NCBIfam" id="TIGR02402">
    <property type="entry name" value="trehalose_TreZ"/>
    <property type="match status" value="1"/>
</dbReference>
<keyword evidence="9 14" id="KW-0326">Glycosidase</keyword>
<comment type="catalytic activity">
    <reaction evidence="12 14">
        <text>hydrolysis of (1-&gt;4)-alpha-D-glucosidic linkage in 4-alpha-D-[(1-&gt;4)-alpha-D-glucanosyl]n trehalose to yield trehalose and (1-&gt;4)-alpha-D-glucan.</text>
        <dbReference type="EC" id="3.2.1.141"/>
    </reaction>
</comment>
<evidence type="ECO:0000256" key="3">
    <source>
        <dbReference type="ARBA" id="ARBA00008061"/>
    </source>
</evidence>
<feature type="binding site" evidence="16">
    <location>
        <begin position="252"/>
        <end position="257"/>
    </location>
    <ligand>
        <name>substrate</name>
    </ligand>
</feature>
<dbReference type="RefSeq" id="WP_143939079.1">
    <property type="nucleotide sequence ID" value="NZ_VKKG01000006.1"/>
</dbReference>
<dbReference type="SUPFAM" id="SSF51445">
    <property type="entry name" value="(Trans)glycosidases"/>
    <property type="match status" value="1"/>
</dbReference>
<evidence type="ECO:0000256" key="15">
    <source>
        <dbReference type="PIRSR" id="PIRSR006337-1"/>
    </source>
</evidence>
<evidence type="ECO:0000256" key="7">
    <source>
        <dbReference type="ARBA" id="ARBA00022801"/>
    </source>
</evidence>
<dbReference type="Pfam" id="PF00128">
    <property type="entry name" value="Alpha-amylase"/>
    <property type="match status" value="1"/>
</dbReference>
<protein>
    <recommendedName>
        <fullName evidence="5 13">Malto-oligosyltrehalose trehalohydrolase</fullName>
        <shortName evidence="14">MTHase</shortName>
        <ecNumber evidence="4 13">3.2.1.141</ecNumber>
    </recommendedName>
    <alternativeName>
        <fullName evidence="11 14">4-alpha-D-((1-&gt;4)-alpha-D-glucano)trehalose trehalohydrolase</fullName>
    </alternativeName>
    <alternativeName>
        <fullName evidence="10 14">Maltooligosyl trehalose trehalohydrolase</fullName>
    </alternativeName>
</protein>
<feature type="domain" description="Glycosyl hydrolase family 13 catalytic" evidence="18">
    <location>
        <begin position="108"/>
        <end position="508"/>
    </location>
</feature>
<dbReference type="EC" id="3.2.1.141" evidence="4 13"/>
<evidence type="ECO:0000256" key="11">
    <source>
        <dbReference type="ARBA" id="ARBA00033284"/>
    </source>
</evidence>
<evidence type="ECO:0000256" key="13">
    <source>
        <dbReference type="NCBIfam" id="TIGR02402"/>
    </source>
</evidence>
<evidence type="ECO:0000256" key="2">
    <source>
        <dbReference type="ARBA" id="ARBA00005199"/>
    </source>
</evidence>
<organism evidence="19 20">
    <name type="scientific">Tessaracoccus rhinocerotis</name>
    <dbReference type="NCBI Taxonomy" id="1689449"/>
    <lineage>
        <taxon>Bacteria</taxon>
        <taxon>Bacillati</taxon>
        <taxon>Actinomycetota</taxon>
        <taxon>Actinomycetes</taxon>
        <taxon>Propionibacteriales</taxon>
        <taxon>Propionibacteriaceae</taxon>
        <taxon>Tessaracoccus</taxon>
    </lineage>
</organism>
<keyword evidence="6" id="KW-0963">Cytoplasm</keyword>
<feature type="active site" description="Nucleophile" evidence="15">
    <location>
        <position position="254"/>
    </location>
</feature>
<dbReference type="PANTHER" id="PTHR43651">
    <property type="entry name" value="1,4-ALPHA-GLUCAN-BRANCHING ENZYME"/>
    <property type="match status" value="1"/>
</dbReference>
<evidence type="ECO:0000313" key="20">
    <source>
        <dbReference type="Proteomes" id="UP000317638"/>
    </source>
</evidence>
<feature type="active site" description="Proton donor" evidence="15">
    <location>
        <position position="291"/>
    </location>
</feature>
<gene>
    <name evidence="19" type="primary">treZ</name>
    <name evidence="19" type="ORF">FOJ82_13805</name>
</gene>
<dbReference type="UniPathway" id="UPA00299"/>
<keyword evidence="7 14" id="KW-0378">Hydrolase</keyword>
<evidence type="ECO:0000256" key="8">
    <source>
        <dbReference type="ARBA" id="ARBA00023277"/>
    </source>
</evidence>
<sequence length="590" mass="64086">MIDRPQGFEPTSGTAVWAPRASLVEVVLEGTRLPMHRTERRGWWGLDRPLGPGTRYAFSVDGGPPLPDPRGLAHPDGVHGPSAVVDPALFTRRPDWAGKDVRGGVGYELHVGTFTDGGTFDSAVERLAHLAELGVDYVEVMPVAPFPGERGWGYDGVGLYGVHRAYGGPEAFVRFIDAAHAVGIGVVLDVVHNHLGPEGNYLSQFGPYFTPRHHTPWGDGLNLDDEDCEEVRAFLLGAARLWLVDYRLDGLRLDAVHALVDDSPRHFLAELADAVAGWEAEAGRPLRLIAESDLNRSEMVSPTGSVPGARGMDAQWADDVHHALHSFLTGETQGYYVDFGSAEVLEKALTRVFVHDGGFSTFRGKDWGAPLDPGSDLYDGHSFVTFLQNHDQVGNRATGDRISRTVAPGAQAAGAALYLLSAFAPMVFMGEEWAASTPFPYFSHLGPELGPKVTEGRRREFADVGWADETPDPQSAETFRSAVLLWDERDEAAHARMLSWYRELIAIRHARPDVLDPSLGSTQVQVLDDDTLVMRRGQVTVAVTRASSAVEVDLGAATEVLASWDDPRELAPGRFLLPGPGALIAHRPTA</sequence>
<evidence type="ECO:0000256" key="6">
    <source>
        <dbReference type="ARBA" id="ARBA00022490"/>
    </source>
</evidence>
<name>A0A553JWW7_9ACTN</name>
<dbReference type="AlphaFoldDB" id="A0A553JWW7"/>
<evidence type="ECO:0000313" key="19">
    <source>
        <dbReference type="EMBL" id="TRY16936.1"/>
    </source>
</evidence>
<evidence type="ECO:0000256" key="10">
    <source>
        <dbReference type="ARBA" id="ARBA00032057"/>
    </source>
</evidence>
<evidence type="ECO:0000256" key="12">
    <source>
        <dbReference type="ARBA" id="ARBA00034013"/>
    </source>
</evidence>
<proteinExistence type="inferred from homology"/>
<comment type="subcellular location">
    <subcellularLocation>
        <location evidence="1 15">Cytoplasm</location>
    </subcellularLocation>
</comment>
<dbReference type="InterPro" id="IPR013783">
    <property type="entry name" value="Ig-like_fold"/>
</dbReference>
<reference evidence="19 20" key="1">
    <citation type="submission" date="2019-07" db="EMBL/GenBank/DDBJ databases">
        <authorList>
            <person name="Zhou L.-Y."/>
        </authorList>
    </citation>
    <scope>NUCLEOTIDE SEQUENCE [LARGE SCALE GENOMIC DNA]</scope>
    <source>
        <strain evidence="19 20">YIM 101269</strain>
    </source>
</reference>
<keyword evidence="20" id="KW-1185">Reference proteome</keyword>
<dbReference type="EMBL" id="VKKG01000006">
    <property type="protein sequence ID" value="TRY16936.1"/>
    <property type="molecule type" value="Genomic_DNA"/>
</dbReference>
<evidence type="ECO:0000256" key="5">
    <source>
        <dbReference type="ARBA" id="ARBA00015938"/>
    </source>
</evidence>
<comment type="caution">
    <text evidence="19">The sequence shown here is derived from an EMBL/GenBank/DDBJ whole genome shotgun (WGS) entry which is preliminary data.</text>
</comment>
<comment type="pathway">
    <text evidence="2 14">Glycan biosynthesis; trehalose biosynthesis.</text>
</comment>
<dbReference type="InterPro" id="IPR012768">
    <property type="entry name" value="Trehalose_TreZ"/>
</dbReference>
<accession>A0A553JWW7</accession>
<feature type="binding site" evidence="16">
    <location>
        <begin position="390"/>
        <end position="395"/>
    </location>
    <ligand>
        <name>substrate</name>
    </ligand>
</feature>
<dbReference type="CDD" id="cd02853">
    <property type="entry name" value="E_set_MTHase_like_N"/>
    <property type="match status" value="1"/>
</dbReference>
<dbReference type="CDD" id="cd11325">
    <property type="entry name" value="AmyAc_GTHase"/>
    <property type="match status" value="1"/>
</dbReference>
<keyword evidence="8" id="KW-0119">Carbohydrate metabolism</keyword>
<dbReference type="Gene3D" id="3.20.20.80">
    <property type="entry name" value="Glycosidases"/>
    <property type="match status" value="1"/>
</dbReference>
<dbReference type="InterPro" id="IPR014756">
    <property type="entry name" value="Ig_E-set"/>
</dbReference>
<evidence type="ECO:0000256" key="1">
    <source>
        <dbReference type="ARBA" id="ARBA00004496"/>
    </source>
</evidence>
<dbReference type="OrthoDB" id="9800174at2"/>
<evidence type="ECO:0000256" key="4">
    <source>
        <dbReference type="ARBA" id="ARBA00012268"/>
    </source>
</evidence>
<evidence type="ECO:0000259" key="18">
    <source>
        <dbReference type="SMART" id="SM00642"/>
    </source>
</evidence>
<dbReference type="GO" id="GO:0033942">
    <property type="term" value="F:4-alpha-D-(1-&gt;4)-alpha-D-glucanotrehalose trehalohydrolase activity"/>
    <property type="evidence" value="ECO:0007669"/>
    <property type="project" value="UniProtKB-EC"/>
</dbReference>
<dbReference type="GO" id="GO:0005737">
    <property type="term" value="C:cytoplasm"/>
    <property type="evidence" value="ECO:0007669"/>
    <property type="project" value="UniProtKB-SubCell"/>
</dbReference>
<dbReference type="Gene3D" id="1.10.10.760">
    <property type="entry name" value="E-set domains of sugar-utilizing enzymes"/>
    <property type="match status" value="1"/>
</dbReference>
<feature type="binding site" evidence="16">
    <location>
        <begin position="318"/>
        <end position="322"/>
    </location>
    <ligand>
        <name>substrate</name>
    </ligand>
</feature>
<evidence type="ECO:0000256" key="14">
    <source>
        <dbReference type="PIRNR" id="PIRNR006337"/>
    </source>
</evidence>
<comment type="similarity">
    <text evidence="3 14">Belongs to the glycosyl hydrolase 13 family.</text>
</comment>
<dbReference type="InterPro" id="IPR006047">
    <property type="entry name" value="GH13_cat_dom"/>
</dbReference>
<dbReference type="GO" id="GO:0005992">
    <property type="term" value="P:trehalose biosynthetic process"/>
    <property type="evidence" value="ECO:0007669"/>
    <property type="project" value="UniProtKB-UniRule"/>
</dbReference>
<dbReference type="InterPro" id="IPR017853">
    <property type="entry name" value="GH"/>
</dbReference>
<dbReference type="SUPFAM" id="SSF81296">
    <property type="entry name" value="E set domains"/>
    <property type="match status" value="1"/>
</dbReference>
<evidence type="ECO:0000256" key="9">
    <source>
        <dbReference type="ARBA" id="ARBA00023295"/>
    </source>
</evidence>
<evidence type="ECO:0000256" key="17">
    <source>
        <dbReference type="PIRSR" id="PIRSR006337-3"/>
    </source>
</evidence>
<dbReference type="InterPro" id="IPR044901">
    <property type="entry name" value="Trehalose_TreZ_E-set_sf"/>
</dbReference>
<dbReference type="Gene3D" id="2.60.40.10">
    <property type="entry name" value="Immunoglobulins"/>
    <property type="match status" value="1"/>
</dbReference>
<dbReference type="PANTHER" id="PTHR43651:SF11">
    <property type="entry name" value="MALTO-OLIGOSYLTREHALOSE TREHALOHYDROLASE"/>
    <property type="match status" value="1"/>
</dbReference>
<dbReference type="SMART" id="SM00642">
    <property type="entry name" value="Aamy"/>
    <property type="match status" value="1"/>
</dbReference>
<dbReference type="Proteomes" id="UP000317638">
    <property type="component" value="Unassembled WGS sequence"/>
</dbReference>
<dbReference type="PIRSF" id="PIRSF006337">
    <property type="entry name" value="Trehalose_TreZ"/>
    <property type="match status" value="1"/>
</dbReference>
<evidence type="ECO:0000256" key="16">
    <source>
        <dbReference type="PIRSR" id="PIRSR006337-2"/>
    </source>
</evidence>